<reference evidence="1 2" key="1">
    <citation type="submission" date="2016-03" db="EMBL/GenBank/DDBJ databases">
        <title>Comparative genomics of the ectomycorrhizal sister species Rhizopogon vinicolor and Rhizopogon vesiculosus (Basidiomycota: Boletales) reveals a divergence of the mating type B locus.</title>
        <authorList>
            <person name="Mujic A.B."/>
            <person name="Kuo A."/>
            <person name="Tritt A."/>
            <person name="Lipzen A."/>
            <person name="Chen C."/>
            <person name="Johnson J."/>
            <person name="Sharma A."/>
            <person name="Barry K."/>
            <person name="Grigoriev I.V."/>
            <person name="Spatafora J.W."/>
        </authorList>
    </citation>
    <scope>NUCLEOTIDE SEQUENCE [LARGE SCALE GENOMIC DNA]</scope>
    <source>
        <strain evidence="1 2">AM-OR11-056</strain>
    </source>
</reference>
<dbReference type="STRING" id="180088.A0A1J8Q7B3"/>
<dbReference type="AlphaFoldDB" id="A0A1J8Q7B3"/>
<name>A0A1J8Q7B3_9AGAM</name>
<dbReference type="OrthoDB" id="3239511at2759"/>
<comment type="caution">
    <text evidence="1">The sequence shown here is derived from an EMBL/GenBank/DDBJ whole genome shotgun (WGS) entry which is preliminary data.</text>
</comment>
<protein>
    <submittedName>
        <fullName evidence="1">Uncharacterized protein</fullName>
    </submittedName>
</protein>
<accession>A0A1J8Q7B3</accession>
<evidence type="ECO:0000313" key="1">
    <source>
        <dbReference type="EMBL" id="OJA17542.1"/>
    </source>
</evidence>
<gene>
    <name evidence="1" type="ORF">AZE42_04203</name>
</gene>
<dbReference type="EMBL" id="LVVM01001951">
    <property type="protein sequence ID" value="OJA17542.1"/>
    <property type="molecule type" value="Genomic_DNA"/>
</dbReference>
<sequence length="60" mass="6920">MGSDCKKFVVRARPRAEAQFIPLQSIIRGALLVQDAYFDFLVVDAVDSDMFLRVKKMHLY</sequence>
<keyword evidence="2" id="KW-1185">Reference proteome</keyword>
<organism evidence="1 2">
    <name type="scientific">Rhizopogon vesiculosus</name>
    <dbReference type="NCBI Taxonomy" id="180088"/>
    <lineage>
        <taxon>Eukaryota</taxon>
        <taxon>Fungi</taxon>
        <taxon>Dikarya</taxon>
        <taxon>Basidiomycota</taxon>
        <taxon>Agaricomycotina</taxon>
        <taxon>Agaricomycetes</taxon>
        <taxon>Agaricomycetidae</taxon>
        <taxon>Boletales</taxon>
        <taxon>Suillineae</taxon>
        <taxon>Rhizopogonaceae</taxon>
        <taxon>Rhizopogon</taxon>
    </lineage>
</organism>
<dbReference type="Proteomes" id="UP000183567">
    <property type="component" value="Unassembled WGS sequence"/>
</dbReference>
<evidence type="ECO:0000313" key="2">
    <source>
        <dbReference type="Proteomes" id="UP000183567"/>
    </source>
</evidence>
<proteinExistence type="predicted"/>